<dbReference type="AlphaFoldDB" id="A0A5E4N179"/>
<dbReference type="OrthoDB" id="6622349at2759"/>
<dbReference type="GO" id="GO:0003676">
    <property type="term" value="F:nucleic acid binding"/>
    <property type="evidence" value="ECO:0007669"/>
    <property type="project" value="InterPro"/>
</dbReference>
<evidence type="ECO:0000313" key="1">
    <source>
        <dbReference type="EMBL" id="VVC37269.1"/>
    </source>
</evidence>
<dbReference type="Proteomes" id="UP000325440">
    <property type="component" value="Unassembled WGS sequence"/>
</dbReference>
<sequence length="193" mass="22750">MNNDEKVELVLIYGECQGNILLVAGTLLQGLNEEGRFPDRQINQQKRRANMFDEDTELQKYKMHPYKIDFVQHLGAADPIRRLEFIAWFSIQFHNDLLIINHILCSDESKCTNNGIMNKQNYRYWADTNPHWSRETNFQMAWGINVWCGLVGGKLGLFFYEGTLNDRRYKFLINELSRLLNDVPLDTREQIVF</sequence>
<keyword evidence="2" id="KW-1185">Reference proteome</keyword>
<dbReference type="PANTHER" id="PTHR47326:SF1">
    <property type="entry name" value="HTH PSQ-TYPE DOMAIN-CONTAINING PROTEIN"/>
    <property type="match status" value="1"/>
</dbReference>
<dbReference type="PANTHER" id="PTHR47326">
    <property type="entry name" value="TRANSPOSABLE ELEMENT TC3 TRANSPOSASE-LIKE PROTEIN"/>
    <property type="match status" value="1"/>
</dbReference>
<proteinExistence type="predicted"/>
<evidence type="ECO:0000313" key="2">
    <source>
        <dbReference type="Proteomes" id="UP000325440"/>
    </source>
</evidence>
<name>A0A5E4N179_9HEMI</name>
<dbReference type="InterPro" id="IPR036397">
    <property type="entry name" value="RNaseH_sf"/>
</dbReference>
<protein>
    <submittedName>
        <fullName evidence="1">Uncharacterized protein</fullName>
    </submittedName>
</protein>
<dbReference type="Gene3D" id="3.30.420.10">
    <property type="entry name" value="Ribonuclease H-like superfamily/Ribonuclease H"/>
    <property type="match status" value="1"/>
</dbReference>
<gene>
    <name evidence="1" type="ORF">CINCED_3A022493</name>
</gene>
<reference evidence="1 2" key="1">
    <citation type="submission" date="2019-08" db="EMBL/GenBank/DDBJ databases">
        <authorList>
            <person name="Alioto T."/>
            <person name="Alioto T."/>
            <person name="Gomez Garrido J."/>
        </authorList>
    </citation>
    <scope>NUCLEOTIDE SEQUENCE [LARGE SCALE GENOMIC DNA]</scope>
</reference>
<accession>A0A5E4N179</accession>
<dbReference type="EMBL" id="CABPRJ010001444">
    <property type="protein sequence ID" value="VVC37269.1"/>
    <property type="molecule type" value="Genomic_DNA"/>
</dbReference>
<organism evidence="1 2">
    <name type="scientific">Cinara cedri</name>
    <dbReference type="NCBI Taxonomy" id="506608"/>
    <lineage>
        <taxon>Eukaryota</taxon>
        <taxon>Metazoa</taxon>
        <taxon>Ecdysozoa</taxon>
        <taxon>Arthropoda</taxon>
        <taxon>Hexapoda</taxon>
        <taxon>Insecta</taxon>
        <taxon>Pterygota</taxon>
        <taxon>Neoptera</taxon>
        <taxon>Paraneoptera</taxon>
        <taxon>Hemiptera</taxon>
        <taxon>Sternorrhyncha</taxon>
        <taxon>Aphidomorpha</taxon>
        <taxon>Aphidoidea</taxon>
        <taxon>Aphididae</taxon>
        <taxon>Lachninae</taxon>
        <taxon>Cinara</taxon>
    </lineage>
</organism>